<feature type="region of interest" description="Disordered" evidence="2">
    <location>
        <begin position="1"/>
        <end position="27"/>
    </location>
</feature>
<feature type="coiled-coil region" evidence="1">
    <location>
        <begin position="152"/>
        <end position="186"/>
    </location>
</feature>
<evidence type="ECO:0000313" key="3">
    <source>
        <dbReference type="EMBL" id="CAG9316078.1"/>
    </source>
</evidence>
<dbReference type="AlphaFoldDB" id="A0AAU9IRI1"/>
<evidence type="ECO:0000313" key="4">
    <source>
        <dbReference type="Proteomes" id="UP001162131"/>
    </source>
</evidence>
<name>A0AAU9IRI1_9CILI</name>
<evidence type="ECO:0000256" key="1">
    <source>
        <dbReference type="SAM" id="Coils"/>
    </source>
</evidence>
<keyword evidence="4" id="KW-1185">Reference proteome</keyword>
<gene>
    <name evidence="3" type="ORF">BSTOLATCC_MIC15521</name>
</gene>
<reference evidence="3" key="1">
    <citation type="submission" date="2021-09" db="EMBL/GenBank/DDBJ databases">
        <authorList>
            <consortium name="AG Swart"/>
            <person name="Singh M."/>
            <person name="Singh A."/>
            <person name="Seah K."/>
            <person name="Emmerich C."/>
        </authorList>
    </citation>
    <scope>NUCLEOTIDE SEQUENCE</scope>
    <source>
        <strain evidence="3">ATCC30299</strain>
    </source>
</reference>
<sequence length="353" mass="41741">MSHPIQDYYLSPNFKKSAEKTPQKPPLFQQRIRSVEASPNFTPNSSSKLSQTKGIYRTPTNKDRIRRMPGSSPRRINEETKEERDLKIEKLIKDLDEQSLKIEKFNKDLQKFDNYSEGIDQQIDEKWTENKQLSDLIKAKELEIQGKTYAKSRELTQEIQENDKIMQNLEKQRYELRIRSKILTQNKKKNKELFQIAKENDEIFRNNMMVTKQIDDYKKHGIKKEEFLVLQDQTMELEEIQNELISQNSQLKEEIEHEEGLKAKIVEDSNIMIKNKEELYKIWNELKKIKHLVQCYQNRQPINLINLICEREINDSGLDIEDSISSILKELQSLKAIASDLYAEHCGNNCFSQ</sequence>
<dbReference type="Proteomes" id="UP001162131">
    <property type="component" value="Unassembled WGS sequence"/>
</dbReference>
<keyword evidence="1" id="KW-0175">Coiled coil</keyword>
<proteinExistence type="predicted"/>
<comment type="caution">
    <text evidence="3">The sequence shown here is derived from an EMBL/GenBank/DDBJ whole genome shotgun (WGS) entry which is preliminary data.</text>
</comment>
<feature type="region of interest" description="Disordered" evidence="2">
    <location>
        <begin position="61"/>
        <end position="81"/>
    </location>
</feature>
<accession>A0AAU9IRI1</accession>
<evidence type="ECO:0000256" key="2">
    <source>
        <dbReference type="SAM" id="MobiDB-lite"/>
    </source>
</evidence>
<dbReference type="EMBL" id="CAJZBQ010000015">
    <property type="protein sequence ID" value="CAG9316078.1"/>
    <property type="molecule type" value="Genomic_DNA"/>
</dbReference>
<organism evidence="3 4">
    <name type="scientific">Blepharisma stoltei</name>
    <dbReference type="NCBI Taxonomy" id="1481888"/>
    <lineage>
        <taxon>Eukaryota</taxon>
        <taxon>Sar</taxon>
        <taxon>Alveolata</taxon>
        <taxon>Ciliophora</taxon>
        <taxon>Postciliodesmatophora</taxon>
        <taxon>Heterotrichea</taxon>
        <taxon>Heterotrichida</taxon>
        <taxon>Blepharismidae</taxon>
        <taxon>Blepharisma</taxon>
    </lineage>
</organism>
<protein>
    <submittedName>
        <fullName evidence="3">Uncharacterized protein</fullName>
    </submittedName>
</protein>
<feature type="coiled-coil region" evidence="1">
    <location>
        <begin position="230"/>
        <end position="261"/>
    </location>
</feature>